<keyword evidence="6" id="KW-0805">Transcription regulation</keyword>
<evidence type="ECO:0000256" key="3">
    <source>
        <dbReference type="ARBA" id="ARBA00022737"/>
    </source>
</evidence>
<reference evidence="11 12" key="1">
    <citation type="submission" date="2019-09" db="EMBL/GenBank/DDBJ databases">
        <title>Bird 10,000 Genomes (B10K) Project - Family phase.</title>
        <authorList>
            <person name="Zhang G."/>
        </authorList>
    </citation>
    <scope>NUCLEOTIDE SEQUENCE [LARGE SCALE GENOMIC DNA]</scope>
    <source>
        <strain evidence="11">B10K-DU-029-46</strain>
    </source>
</reference>
<dbReference type="PROSITE" id="PS00028">
    <property type="entry name" value="ZINC_FINGER_C2H2_1"/>
    <property type="match status" value="2"/>
</dbReference>
<name>A0A7L3L876_9CHAR</name>
<dbReference type="GO" id="GO:0008270">
    <property type="term" value="F:zinc ion binding"/>
    <property type="evidence" value="ECO:0007669"/>
    <property type="project" value="UniProtKB-KW"/>
</dbReference>
<accession>A0A7L3L876</accession>
<evidence type="ECO:0000256" key="5">
    <source>
        <dbReference type="ARBA" id="ARBA00022833"/>
    </source>
</evidence>
<evidence type="ECO:0000256" key="4">
    <source>
        <dbReference type="ARBA" id="ARBA00022771"/>
    </source>
</evidence>
<evidence type="ECO:0000256" key="8">
    <source>
        <dbReference type="ARBA" id="ARBA00023242"/>
    </source>
</evidence>
<dbReference type="Pfam" id="PF00096">
    <property type="entry name" value="zf-C2H2"/>
    <property type="match status" value="2"/>
</dbReference>
<gene>
    <name evidence="11" type="primary">Zbtb24_1</name>
    <name evidence="11" type="ORF">TURVEL_R14311</name>
</gene>
<dbReference type="GO" id="GO:0000981">
    <property type="term" value="F:DNA-binding transcription factor activity, RNA polymerase II-specific"/>
    <property type="evidence" value="ECO:0007669"/>
    <property type="project" value="TreeGrafter"/>
</dbReference>
<evidence type="ECO:0000256" key="2">
    <source>
        <dbReference type="ARBA" id="ARBA00022723"/>
    </source>
</evidence>
<dbReference type="InterPro" id="IPR050717">
    <property type="entry name" value="C2H2-ZF_Transcription_Reg"/>
</dbReference>
<dbReference type="Gene3D" id="3.30.160.60">
    <property type="entry name" value="Classic Zinc Finger"/>
    <property type="match status" value="2"/>
</dbReference>
<dbReference type="FunFam" id="3.30.160.60:FF:000130">
    <property type="entry name" value="Spalt-like transcription factor 4"/>
    <property type="match status" value="1"/>
</dbReference>
<evidence type="ECO:0000256" key="6">
    <source>
        <dbReference type="ARBA" id="ARBA00023015"/>
    </source>
</evidence>
<feature type="domain" description="C2H2-type" evidence="10">
    <location>
        <begin position="1"/>
        <end position="26"/>
    </location>
</feature>
<protein>
    <submittedName>
        <fullName evidence="11">ZBT24 protein</fullName>
    </submittedName>
</protein>
<keyword evidence="4 9" id="KW-0863">Zinc-finger</keyword>
<dbReference type="SMART" id="SM00355">
    <property type="entry name" value="ZnF_C2H2"/>
    <property type="match status" value="2"/>
</dbReference>
<evidence type="ECO:0000259" key="10">
    <source>
        <dbReference type="PROSITE" id="PS50157"/>
    </source>
</evidence>
<dbReference type="OrthoDB" id="427030at2759"/>
<dbReference type="FunFam" id="3.30.160.60:FF:001498">
    <property type="entry name" value="Zinc finger protein 404"/>
    <property type="match status" value="1"/>
</dbReference>
<evidence type="ECO:0000256" key="9">
    <source>
        <dbReference type="PROSITE-ProRule" id="PRU00042"/>
    </source>
</evidence>
<feature type="non-terminal residue" evidence="11">
    <location>
        <position position="67"/>
    </location>
</feature>
<keyword evidence="8" id="KW-0539">Nucleus</keyword>
<keyword evidence="2" id="KW-0479">Metal-binding</keyword>
<dbReference type="PANTHER" id="PTHR14196">
    <property type="entry name" value="ODD-SKIPPED - RELATED"/>
    <property type="match status" value="1"/>
</dbReference>
<dbReference type="GO" id="GO:0005634">
    <property type="term" value="C:nucleus"/>
    <property type="evidence" value="ECO:0007669"/>
    <property type="project" value="UniProtKB-SubCell"/>
</dbReference>
<evidence type="ECO:0000313" key="11">
    <source>
        <dbReference type="EMBL" id="NXU50319.1"/>
    </source>
</evidence>
<keyword evidence="12" id="KW-1185">Reference proteome</keyword>
<organism evidence="11 12">
    <name type="scientific">Turnix velox</name>
    <name type="common">Little buttonquail</name>
    <dbReference type="NCBI Taxonomy" id="2529409"/>
    <lineage>
        <taxon>Eukaryota</taxon>
        <taxon>Metazoa</taxon>
        <taxon>Chordata</taxon>
        <taxon>Craniata</taxon>
        <taxon>Vertebrata</taxon>
        <taxon>Euteleostomi</taxon>
        <taxon>Archelosauria</taxon>
        <taxon>Archosauria</taxon>
        <taxon>Dinosauria</taxon>
        <taxon>Saurischia</taxon>
        <taxon>Theropoda</taxon>
        <taxon>Coelurosauria</taxon>
        <taxon>Aves</taxon>
        <taxon>Neognathae</taxon>
        <taxon>Neoaves</taxon>
        <taxon>Charadriiformes</taxon>
        <taxon>Turnicidae</taxon>
        <taxon>Turnix</taxon>
    </lineage>
</organism>
<evidence type="ECO:0000313" key="12">
    <source>
        <dbReference type="Proteomes" id="UP000582182"/>
    </source>
</evidence>
<evidence type="ECO:0000256" key="1">
    <source>
        <dbReference type="ARBA" id="ARBA00004123"/>
    </source>
</evidence>
<keyword evidence="3" id="KW-0677">Repeat</keyword>
<feature type="non-terminal residue" evidence="11">
    <location>
        <position position="1"/>
    </location>
</feature>
<sequence length="67" mass="7617">CSECGKGFSQKHSLQVHERMHTGERPYTCTICSKALTTKHSLLEHMSLHTGKYFKAYVLSLLQEFAS</sequence>
<dbReference type="PANTHER" id="PTHR14196:SF12">
    <property type="entry name" value="ZINC FINGER PROTEIN 208-LIKE"/>
    <property type="match status" value="1"/>
</dbReference>
<dbReference type="InterPro" id="IPR036236">
    <property type="entry name" value="Znf_C2H2_sf"/>
</dbReference>
<dbReference type="EMBL" id="VZTY01009099">
    <property type="protein sequence ID" value="NXU50319.1"/>
    <property type="molecule type" value="Genomic_DNA"/>
</dbReference>
<dbReference type="PROSITE" id="PS50157">
    <property type="entry name" value="ZINC_FINGER_C2H2_2"/>
    <property type="match status" value="2"/>
</dbReference>
<dbReference type="GO" id="GO:0000977">
    <property type="term" value="F:RNA polymerase II transcription regulatory region sequence-specific DNA binding"/>
    <property type="evidence" value="ECO:0007669"/>
    <property type="project" value="TreeGrafter"/>
</dbReference>
<keyword evidence="5" id="KW-0862">Zinc</keyword>
<evidence type="ECO:0000256" key="7">
    <source>
        <dbReference type="ARBA" id="ARBA00023163"/>
    </source>
</evidence>
<proteinExistence type="predicted"/>
<dbReference type="SUPFAM" id="SSF57667">
    <property type="entry name" value="beta-beta-alpha zinc fingers"/>
    <property type="match status" value="1"/>
</dbReference>
<keyword evidence="7" id="KW-0804">Transcription</keyword>
<dbReference type="Proteomes" id="UP000582182">
    <property type="component" value="Unassembled WGS sequence"/>
</dbReference>
<comment type="caution">
    <text evidence="11">The sequence shown here is derived from an EMBL/GenBank/DDBJ whole genome shotgun (WGS) entry which is preliminary data.</text>
</comment>
<dbReference type="AlphaFoldDB" id="A0A7L3L876"/>
<dbReference type="InterPro" id="IPR013087">
    <property type="entry name" value="Znf_C2H2_type"/>
</dbReference>
<comment type="subcellular location">
    <subcellularLocation>
        <location evidence="1">Nucleus</location>
    </subcellularLocation>
</comment>
<feature type="domain" description="C2H2-type" evidence="10">
    <location>
        <begin position="27"/>
        <end position="54"/>
    </location>
</feature>